<evidence type="ECO:0000313" key="9">
    <source>
        <dbReference type="EMBL" id="GMS81750.1"/>
    </source>
</evidence>
<feature type="transmembrane region" description="Helical" evidence="7">
    <location>
        <begin position="87"/>
        <end position="110"/>
    </location>
</feature>
<dbReference type="Pfam" id="PF00083">
    <property type="entry name" value="Sugar_tr"/>
    <property type="match status" value="1"/>
</dbReference>
<keyword evidence="4 7" id="KW-0812">Transmembrane</keyword>
<evidence type="ECO:0000256" key="7">
    <source>
        <dbReference type="SAM" id="Phobius"/>
    </source>
</evidence>
<protein>
    <recommendedName>
        <fullName evidence="8">Major facilitator superfamily (MFS) profile domain-containing protein</fullName>
    </recommendedName>
</protein>
<dbReference type="EMBL" id="BTSX01000001">
    <property type="protein sequence ID" value="GMS81750.1"/>
    <property type="molecule type" value="Genomic_DNA"/>
</dbReference>
<evidence type="ECO:0000256" key="5">
    <source>
        <dbReference type="ARBA" id="ARBA00022989"/>
    </source>
</evidence>
<name>A0AAV5SNR1_9BILA</name>
<dbReference type="Proteomes" id="UP001432027">
    <property type="component" value="Unassembled WGS sequence"/>
</dbReference>
<dbReference type="InterPro" id="IPR005828">
    <property type="entry name" value="MFS_sugar_transport-like"/>
</dbReference>
<dbReference type="InterPro" id="IPR036259">
    <property type="entry name" value="MFS_trans_sf"/>
</dbReference>
<comment type="subcellular location">
    <subcellularLocation>
        <location evidence="1">Membrane</location>
        <topology evidence="1">Multi-pass membrane protein</topology>
    </subcellularLocation>
</comment>
<dbReference type="GO" id="GO:0022857">
    <property type="term" value="F:transmembrane transporter activity"/>
    <property type="evidence" value="ECO:0007669"/>
    <property type="project" value="InterPro"/>
</dbReference>
<dbReference type="SUPFAM" id="SSF103473">
    <property type="entry name" value="MFS general substrate transporter"/>
    <property type="match status" value="1"/>
</dbReference>
<dbReference type="AlphaFoldDB" id="A0AAV5SNR1"/>
<comment type="caution">
    <text evidence="9">The sequence shown here is derived from an EMBL/GenBank/DDBJ whole genome shotgun (WGS) entry which is preliminary data.</text>
</comment>
<dbReference type="GO" id="GO:0016020">
    <property type="term" value="C:membrane"/>
    <property type="evidence" value="ECO:0007669"/>
    <property type="project" value="UniProtKB-SubCell"/>
</dbReference>
<comment type="similarity">
    <text evidence="2">Belongs to the major facilitator superfamily.</text>
</comment>
<keyword evidence="10" id="KW-1185">Reference proteome</keyword>
<accession>A0AAV5SNR1</accession>
<feature type="domain" description="Major facilitator superfamily (MFS) profile" evidence="8">
    <location>
        <begin position="1"/>
        <end position="145"/>
    </location>
</feature>
<evidence type="ECO:0000256" key="3">
    <source>
        <dbReference type="ARBA" id="ARBA00022448"/>
    </source>
</evidence>
<organism evidence="9 10">
    <name type="scientific">Pristionchus entomophagus</name>
    <dbReference type="NCBI Taxonomy" id="358040"/>
    <lineage>
        <taxon>Eukaryota</taxon>
        <taxon>Metazoa</taxon>
        <taxon>Ecdysozoa</taxon>
        <taxon>Nematoda</taxon>
        <taxon>Chromadorea</taxon>
        <taxon>Rhabditida</taxon>
        <taxon>Rhabditina</taxon>
        <taxon>Diplogasteromorpha</taxon>
        <taxon>Diplogasteroidea</taxon>
        <taxon>Neodiplogasteridae</taxon>
        <taxon>Pristionchus</taxon>
    </lineage>
</organism>
<proteinExistence type="inferred from homology"/>
<sequence>RSSLGNACFFVGSNLFSIFSNFVPEWRCVSGPIDKNCDSYKMCHINQETLTYTHVTFHSIRPLTSYFFGTLLFGFASDVLGRRLIAAFAVGLGITATVVSALLHSTYLIFTARFCIGLAIGGQMVVGCTFIMEMLLPEQRMFARA</sequence>
<evidence type="ECO:0000256" key="2">
    <source>
        <dbReference type="ARBA" id="ARBA00008335"/>
    </source>
</evidence>
<dbReference type="PANTHER" id="PTHR23511:SF34">
    <property type="entry name" value="SYNAPTIC VESICLE GLYCOPROTEIN 2"/>
    <property type="match status" value="1"/>
</dbReference>
<dbReference type="InterPro" id="IPR020846">
    <property type="entry name" value="MFS_dom"/>
</dbReference>
<feature type="non-terminal residue" evidence="9">
    <location>
        <position position="1"/>
    </location>
</feature>
<evidence type="ECO:0000256" key="4">
    <source>
        <dbReference type="ARBA" id="ARBA00022692"/>
    </source>
</evidence>
<dbReference type="PANTHER" id="PTHR23511">
    <property type="entry name" value="SYNAPTIC VESICLE GLYCOPROTEIN 2"/>
    <property type="match status" value="1"/>
</dbReference>
<gene>
    <name evidence="9" type="ORF">PENTCL1PPCAC_3925</name>
</gene>
<evidence type="ECO:0000313" key="10">
    <source>
        <dbReference type="Proteomes" id="UP001432027"/>
    </source>
</evidence>
<evidence type="ECO:0000256" key="1">
    <source>
        <dbReference type="ARBA" id="ARBA00004141"/>
    </source>
</evidence>
<feature type="non-terminal residue" evidence="9">
    <location>
        <position position="145"/>
    </location>
</feature>
<evidence type="ECO:0000259" key="8">
    <source>
        <dbReference type="PROSITE" id="PS50850"/>
    </source>
</evidence>
<reference evidence="9" key="1">
    <citation type="submission" date="2023-10" db="EMBL/GenBank/DDBJ databases">
        <title>Genome assembly of Pristionchus species.</title>
        <authorList>
            <person name="Yoshida K."/>
            <person name="Sommer R.J."/>
        </authorList>
    </citation>
    <scope>NUCLEOTIDE SEQUENCE</scope>
    <source>
        <strain evidence="9">RS0144</strain>
    </source>
</reference>
<keyword evidence="3" id="KW-0813">Transport</keyword>
<dbReference type="Gene3D" id="1.20.1250.20">
    <property type="entry name" value="MFS general substrate transporter like domains"/>
    <property type="match status" value="1"/>
</dbReference>
<keyword evidence="6 7" id="KW-0472">Membrane</keyword>
<dbReference type="PROSITE" id="PS50850">
    <property type="entry name" value="MFS"/>
    <property type="match status" value="1"/>
</dbReference>
<evidence type="ECO:0000256" key="6">
    <source>
        <dbReference type="ARBA" id="ARBA00023136"/>
    </source>
</evidence>
<keyword evidence="5 7" id="KW-1133">Transmembrane helix</keyword>
<feature type="transmembrane region" description="Helical" evidence="7">
    <location>
        <begin position="116"/>
        <end position="136"/>
    </location>
</feature>